<name>A0A8J4SY95_9TREM</name>
<dbReference type="Proteomes" id="UP000748531">
    <property type="component" value="Unassembled WGS sequence"/>
</dbReference>
<comment type="caution">
    <text evidence="1">The sequence shown here is derived from an EMBL/GenBank/DDBJ whole genome shotgun (WGS) entry which is preliminary data.</text>
</comment>
<reference evidence="1" key="1">
    <citation type="submission" date="2019-05" db="EMBL/GenBank/DDBJ databases">
        <title>Annotation for the trematode Paragonimus heterotremus.</title>
        <authorList>
            <person name="Choi Y.-J."/>
        </authorList>
    </citation>
    <scope>NUCLEOTIDE SEQUENCE</scope>
    <source>
        <strain evidence="1">LC</strain>
    </source>
</reference>
<dbReference type="AlphaFoldDB" id="A0A8J4SY95"/>
<gene>
    <name evidence="1" type="ORF">PHET_11795</name>
</gene>
<protein>
    <submittedName>
        <fullName evidence="1">Uncharacterized protein</fullName>
    </submittedName>
</protein>
<evidence type="ECO:0000313" key="1">
    <source>
        <dbReference type="EMBL" id="KAF5394324.1"/>
    </source>
</evidence>
<feature type="non-terminal residue" evidence="1">
    <location>
        <position position="1"/>
    </location>
</feature>
<evidence type="ECO:0000313" key="2">
    <source>
        <dbReference type="Proteomes" id="UP000748531"/>
    </source>
</evidence>
<dbReference type="EMBL" id="LUCH01019049">
    <property type="protein sequence ID" value="KAF5394324.1"/>
    <property type="molecule type" value="Genomic_DNA"/>
</dbReference>
<sequence>RFPFGPRPSEKRCSSVPPLRCTLHCTIVGTLTSKEHGPPVSPLCSKLVYECNGYMNPERLACLLHMHLTALRLAPHYDFKSQEEMGDIVNLSGWAVDRSRRKYLTSLHLCHSRCRPKITSSDTDRSICQTALLHRLSRNVRLFLLKVDMLERFLHSKSGAVRSPNNDSKSSACLHFMVPYRTLMDFDAGEFILMSEEKKKTAVHGNISGEFLSKCLPTYVHRRFFQNPLLDVYT</sequence>
<organism evidence="1 2">
    <name type="scientific">Paragonimus heterotremus</name>
    <dbReference type="NCBI Taxonomy" id="100268"/>
    <lineage>
        <taxon>Eukaryota</taxon>
        <taxon>Metazoa</taxon>
        <taxon>Spiralia</taxon>
        <taxon>Lophotrochozoa</taxon>
        <taxon>Platyhelminthes</taxon>
        <taxon>Trematoda</taxon>
        <taxon>Digenea</taxon>
        <taxon>Plagiorchiida</taxon>
        <taxon>Troglotremata</taxon>
        <taxon>Troglotrematidae</taxon>
        <taxon>Paragonimus</taxon>
    </lineage>
</organism>
<dbReference type="OrthoDB" id="6300309at2759"/>
<proteinExistence type="predicted"/>
<accession>A0A8J4SY95</accession>
<keyword evidence="2" id="KW-1185">Reference proteome</keyword>